<dbReference type="InterPro" id="IPR051645">
    <property type="entry name" value="PER33/POM33_regulator"/>
</dbReference>
<sequence length="193" mass="22113">MEVEEKENEEEEEEEEKRGEEEEKESEDEGTKKVKGSSRKGSSRKSGRDSAEKKEPVTPSSDRPTRERKVVERYSAPSVARSSSFKLSIEKVFIVAVLAIFPLVPKSLSNRAYRLSFMGTACSSVYYLYALYGRPKAWTLQAVQVYFQSVIATKDFNYFIYCLTFVTSHLCLKFAFDSHFMPITRTHCKVLKA</sequence>
<evidence type="ECO:0000256" key="1">
    <source>
        <dbReference type="ARBA" id="ARBA00004141"/>
    </source>
</evidence>
<feature type="compositionally biased region" description="Basic and acidic residues" evidence="5">
    <location>
        <begin position="46"/>
        <end position="56"/>
    </location>
</feature>
<dbReference type="PANTHER" id="PTHR12703">
    <property type="entry name" value="TRANSMEMBRANE PROTEIN 33"/>
    <property type="match status" value="1"/>
</dbReference>
<evidence type="ECO:0000256" key="4">
    <source>
        <dbReference type="ARBA" id="ARBA00023136"/>
    </source>
</evidence>
<keyword evidence="3" id="KW-1133">Transmembrane helix</keyword>
<dbReference type="GO" id="GO:0061024">
    <property type="term" value="P:membrane organization"/>
    <property type="evidence" value="ECO:0007669"/>
    <property type="project" value="TreeGrafter"/>
</dbReference>
<dbReference type="GO" id="GO:0016020">
    <property type="term" value="C:membrane"/>
    <property type="evidence" value="ECO:0007669"/>
    <property type="project" value="UniProtKB-SubCell"/>
</dbReference>
<feature type="compositionally biased region" description="Acidic residues" evidence="5">
    <location>
        <begin position="1"/>
        <end position="15"/>
    </location>
</feature>
<keyword evidence="7" id="KW-1185">Reference proteome</keyword>
<keyword evidence="4" id="KW-0472">Membrane</keyword>
<feature type="compositionally biased region" description="Basic and acidic residues" evidence="5">
    <location>
        <begin position="63"/>
        <end position="72"/>
    </location>
</feature>
<evidence type="ECO:0000313" key="7">
    <source>
        <dbReference type="Proteomes" id="UP000322667"/>
    </source>
</evidence>
<feature type="region of interest" description="Disordered" evidence="5">
    <location>
        <begin position="1"/>
        <end position="73"/>
    </location>
</feature>
<proteinExistence type="predicted"/>
<organism evidence="6 7">
    <name type="scientific">Gossypium tomentosum</name>
    <name type="common">Hawaiian cotton</name>
    <name type="synonym">Gossypium sandvicense</name>
    <dbReference type="NCBI Taxonomy" id="34277"/>
    <lineage>
        <taxon>Eukaryota</taxon>
        <taxon>Viridiplantae</taxon>
        <taxon>Streptophyta</taxon>
        <taxon>Embryophyta</taxon>
        <taxon>Tracheophyta</taxon>
        <taxon>Spermatophyta</taxon>
        <taxon>Magnoliopsida</taxon>
        <taxon>eudicotyledons</taxon>
        <taxon>Gunneridae</taxon>
        <taxon>Pentapetalae</taxon>
        <taxon>rosids</taxon>
        <taxon>malvids</taxon>
        <taxon>Malvales</taxon>
        <taxon>Malvaceae</taxon>
        <taxon>Malvoideae</taxon>
        <taxon>Gossypium</taxon>
    </lineage>
</organism>
<name>A0A5D2NGJ7_GOSTO</name>
<dbReference type="GO" id="GO:0005783">
    <property type="term" value="C:endoplasmic reticulum"/>
    <property type="evidence" value="ECO:0007669"/>
    <property type="project" value="TreeGrafter"/>
</dbReference>
<evidence type="ECO:0000256" key="3">
    <source>
        <dbReference type="ARBA" id="ARBA00022989"/>
    </source>
</evidence>
<dbReference type="GO" id="GO:0071786">
    <property type="term" value="P:endoplasmic reticulum tubular network organization"/>
    <property type="evidence" value="ECO:0007669"/>
    <property type="project" value="TreeGrafter"/>
</dbReference>
<accession>A0A5D2NGJ7</accession>
<dbReference type="EMBL" id="CM017620">
    <property type="protein sequence ID" value="TYI02245.1"/>
    <property type="molecule type" value="Genomic_DNA"/>
</dbReference>
<gene>
    <name evidence="6" type="ORF">ES332_A11G255600v1</name>
</gene>
<comment type="subcellular location">
    <subcellularLocation>
        <location evidence="1">Membrane</location>
        <topology evidence="1">Multi-pass membrane protein</topology>
    </subcellularLocation>
</comment>
<keyword evidence="2" id="KW-0812">Transmembrane</keyword>
<evidence type="ECO:0000256" key="5">
    <source>
        <dbReference type="SAM" id="MobiDB-lite"/>
    </source>
</evidence>
<evidence type="ECO:0000313" key="6">
    <source>
        <dbReference type="EMBL" id="TYI02245.1"/>
    </source>
</evidence>
<dbReference type="AlphaFoldDB" id="A0A5D2NGJ7"/>
<feature type="compositionally biased region" description="Basic residues" evidence="5">
    <location>
        <begin position="33"/>
        <end position="45"/>
    </location>
</feature>
<evidence type="ECO:0000256" key="2">
    <source>
        <dbReference type="ARBA" id="ARBA00022692"/>
    </source>
</evidence>
<reference evidence="6 7" key="1">
    <citation type="submission" date="2019-07" db="EMBL/GenBank/DDBJ databases">
        <title>WGS assembly of Gossypium tomentosum.</title>
        <authorList>
            <person name="Chen Z.J."/>
            <person name="Sreedasyam A."/>
            <person name="Ando A."/>
            <person name="Song Q."/>
            <person name="De L."/>
            <person name="Hulse-Kemp A."/>
            <person name="Ding M."/>
            <person name="Ye W."/>
            <person name="Kirkbride R."/>
            <person name="Jenkins J."/>
            <person name="Plott C."/>
            <person name="Lovell J."/>
            <person name="Lin Y.-M."/>
            <person name="Vaughn R."/>
            <person name="Liu B."/>
            <person name="Li W."/>
            <person name="Simpson S."/>
            <person name="Scheffler B."/>
            <person name="Saski C."/>
            <person name="Grover C."/>
            <person name="Hu G."/>
            <person name="Conover J."/>
            <person name="Carlson J."/>
            <person name="Shu S."/>
            <person name="Boston L."/>
            <person name="Williams M."/>
            <person name="Peterson D."/>
            <person name="Mcgee K."/>
            <person name="Jones D."/>
            <person name="Wendel J."/>
            <person name="Stelly D."/>
            <person name="Grimwood J."/>
            <person name="Schmutz J."/>
        </authorList>
    </citation>
    <scope>NUCLEOTIDE SEQUENCE [LARGE SCALE GENOMIC DNA]</scope>
    <source>
        <strain evidence="6">7179.01</strain>
    </source>
</reference>
<protein>
    <submittedName>
        <fullName evidence="6">Uncharacterized protein</fullName>
    </submittedName>
</protein>
<dbReference type="Proteomes" id="UP000322667">
    <property type="component" value="Chromosome A11"/>
</dbReference>
<dbReference type="PANTHER" id="PTHR12703:SF4">
    <property type="entry name" value="TRANSMEMBRANE PROTEIN 33"/>
    <property type="match status" value="1"/>
</dbReference>